<dbReference type="Pfam" id="PF00300">
    <property type="entry name" value="His_Phos_1"/>
    <property type="match status" value="2"/>
</dbReference>
<organism evidence="10 11">
    <name type="scientific">Ogataea philodendri</name>
    <dbReference type="NCBI Taxonomy" id="1378263"/>
    <lineage>
        <taxon>Eukaryota</taxon>
        <taxon>Fungi</taxon>
        <taxon>Dikarya</taxon>
        <taxon>Ascomycota</taxon>
        <taxon>Saccharomycotina</taxon>
        <taxon>Pichiomycetes</taxon>
        <taxon>Pichiales</taxon>
        <taxon>Pichiaceae</taxon>
        <taxon>Ogataea</taxon>
    </lineage>
</organism>
<evidence type="ECO:0000256" key="7">
    <source>
        <dbReference type="PIRSR" id="PIRSR613078-2"/>
    </source>
</evidence>
<feature type="site" description="Transition state stabilizer" evidence="8">
    <location>
        <position position="184"/>
    </location>
</feature>
<dbReference type="CDD" id="cd07067">
    <property type="entry name" value="HP_PGM_like"/>
    <property type="match status" value="1"/>
</dbReference>
<dbReference type="GO" id="GO:0004619">
    <property type="term" value="F:phosphoglycerate mutase activity"/>
    <property type="evidence" value="ECO:0007669"/>
    <property type="project" value="UniProtKB-EC"/>
</dbReference>
<dbReference type="SUPFAM" id="SSF53254">
    <property type="entry name" value="Phosphoglycerate mutase-like"/>
    <property type="match status" value="1"/>
</dbReference>
<dbReference type="PROSITE" id="PS00175">
    <property type="entry name" value="PG_MUTASE"/>
    <property type="match status" value="1"/>
</dbReference>
<dbReference type="InterPro" id="IPR013078">
    <property type="entry name" value="His_Pase_superF_clade-1"/>
</dbReference>
<comment type="catalytic activity">
    <reaction evidence="1 9">
        <text>(2R)-2-phosphoglycerate = (2R)-3-phosphoglycerate</text>
        <dbReference type="Rhea" id="RHEA:15901"/>
        <dbReference type="ChEBI" id="CHEBI:58272"/>
        <dbReference type="ChEBI" id="CHEBI:58289"/>
        <dbReference type="EC" id="5.4.2.11"/>
    </reaction>
</comment>
<dbReference type="EMBL" id="JAEUBE010000511">
    <property type="protein sequence ID" value="KAH3660141.1"/>
    <property type="molecule type" value="Genomic_DNA"/>
</dbReference>
<dbReference type="RefSeq" id="XP_046057852.1">
    <property type="nucleotide sequence ID" value="XM_046208732.1"/>
</dbReference>
<evidence type="ECO:0000256" key="6">
    <source>
        <dbReference type="PIRSR" id="PIRSR613078-1"/>
    </source>
</evidence>
<sequence>MTGTLILVRHGQSLWNKDNLFCGWVDIKLSETGREQARHSSRLISESGYVQPDVCFTSRLSRAIETANIILEEMDVQYVDVFKTWRLNERHYGKLQGESKGHILETYGEEKYQFWRRAYDGCPPLSEKGDKYYSIDDRRYLDTPESELPRGESLRMTLQRLLPFYTSEVDPRLKKDQTVLIVTHGSIVRALVKYLYEISDEAISKVNIPNGIPIAIKLDADLKPLTSEFEYLDPERAKIEAAKVARQGYETNSNTK</sequence>
<dbReference type="PIRSF" id="PIRSF000709">
    <property type="entry name" value="6PFK_2-Ptase"/>
    <property type="match status" value="1"/>
</dbReference>
<comment type="similarity">
    <text evidence="3 9">Belongs to the phosphoglycerate mutase family. BPG-dependent PGAM subfamily.</text>
</comment>
<dbReference type="AlphaFoldDB" id="A0A9P8T018"/>
<keyword evidence="4 9" id="KW-0324">Glycolysis</keyword>
<dbReference type="EC" id="5.4.2.11" evidence="9"/>
<feature type="active site" description="Tele-phosphohistidine intermediate" evidence="6">
    <location>
        <position position="10"/>
    </location>
</feature>
<evidence type="ECO:0000256" key="3">
    <source>
        <dbReference type="ARBA" id="ARBA00006717"/>
    </source>
</evidence>
<dbReference type="GO" id="GO:0006096">
    <property type="term" value="P:glycolytic process"/>
    <property type="evidence" value="ECO:0007669"/>
    <property type="project" value="UniProtKB-KW"/>
</dbReference>
<dbReference type="GeneID" id="70239310"/>
<reference evidence="10" key="1">
    <citation type="journal article" date="2021" name="Open Biol.">
        <title>Shared evolutionary footprints suggest mitochondrial oxidative damage underlies multiple complex I losses in fungi.</title>
        <authorList>
            <person name="Schikora-Tamarit M.A."/>
            <person name="Marcet-Houben M."/>
            <person name="Nosek J."/>
            <person name="Gabaldon T."/>
        </authorList>
    </citation>
    <scope>NUCLEOTIDE SEQUENCE</scope>
    <source>
        <strain evidence="10">CBS6075</strain>
    </source>
</reference>
<keyword evidence="11" id="KW-1185">Reference proteome</keyword>
<keyword evidence="5 9" id="KW-0413">Isomerase</keyword>
<evidence type="ECO:0000256" key="1">
    <source>
        <dbReference type="ARBA" id="ARBA00000380"/>
    </source>
</evidence>
<dbReference type="InterPro" id="IPR005952">
    <property type="entry name" value="Phosphogly_mut1"/>
</dbReference>
<accession>A0A9P8T018</accession>
<comment type="caution">
    <text evidence="10">The sequence shown here is derived from an EMBL/GenBank/DDBJ whole genome shotgun (WGS) entry which is preliminary data.</text>
</comment>
<gene>
    <name evidence="10" type="ORF">OGAPHI_007346</name>
</gene>
<evidence type="ECO:0000313" key="10">
    <source>
        <dbReference type="EMBL" id="KAH3660141.1"/>
    </source>
</evidence>
<dbReference type="InterPro" id="IPR001345">
    <property type="entry name" value="PG/BPGM_mutase_AS"/>
</dbReference>
<dbReference type="HAMAP" id="MF_01039">
    <property type="entry name" value="PGAM_GpmA"/>
    <property type="match status" value="1"/>
</dbReference>
<dbReference type="InterPro" id="IPR029033">
    <property type="entry name" value="His_PPase_superfam"/>
</dbReference>
<evidence type="ECO:0000256" key="8">
    <source>
        <dbReference type="PIRSR" id="PIRSR613078-3"/>
    </source>
</evidence>
<evidence type="ECO:0000256" key="9">
    <source>
        <dbReference type="RuleBase" id="RU004511"/>
    </source>
</evidence>
<dbReference type="SMART" id="SM00855">
    <property type="entry name" value="PGAM"/>
    <property type="match status" value="1"/>
</dbReference>
<feature type="binding site" evidence="7">
    <location>
        <begin position="116"/>
        <end position="117"/>
    </location>
    <ligand>
        <name>substrate</name>
    </ligand>
</feature>
<proteinExistence type="inferred from homology"/>
<protein>
    <recommendedName>
        <fullName evidence="9">Phosphoglycerate mutase</fullName>
        <ecNumber evidence="9">5.4.2.11</ecNumber>
    </recommendedName>
</protein>
<dbReference type="Proteomes" id="UP000769157">
    <property type="component" value="Unassembled WGS sequence"/>
</dbReference>
<reference evidence="10" key="2">
    <citation type="submission" date="2021-01" db="EMBL/GenBank/DDBJ databases">
        <authorList>
            <person name="Schikora-Tamarit M.A."/>
        </authorList>
    </citation>
    <scope>NUCLEOTIDE SEQUENCE</scope>
    <source>
        <strain evidence="10">CBS6075</strain>
    </source>
</reference>
<comment type="pathway">
    <text evidence="2 9">Carbohydrate degradation; glycolysis; pyruvate from D-glyceraldehyde 3-phosphate: step 3/5.</text>
</comment>
<feature type="binding site" evidence="7">
    <location>
        <begin position="89"/>
        <end position="92"/>
    </location>
    <ligand>
        <name>substrate</name>
    </ligand>
</feature>
<dbReference type="Gene3D" id="3.40.50.1240">
    <property type="entry name" value="Phosphoglycerate mutase-like"/>
    <property type="match status" value="1"/>
</dbReference>
<dbReference type="NCBIfam" id="TIGR01258">
    <property type="entry name" value="pgm_1"/>
    <property type="match status" value="1"/>
</dbReference>
<feature type="binding site" evidence="7">
    <location>
        <position position="62"/>
    </location>
    <ligand>
        <name>substrate</name>
    </ligand>
</feature>
<name>A0A9P8T018_9ASCO</name>
<evidence type="ECO:0000256" key="5">
    <source>
        <dbReference type="ARBA" id="ARBA00023235"/>
    </source>
</evidence>
<dbReference type="PANTHER" id="PTHR11931">
    <property type="entry name" value="PHOSPHOGLYCERATE MUTASE"/>
    <property type="match status" value="1"/>
</dbReference>
<feature type="active site" description="Proton donor/acceptor" evidence="6">
    <location>
        <position position="89"/>
    </location>
</feature>
<feature type="binding site" evidence="7">
    <location>
        <position position="100"/>
    </location>
    <ligand>
        <name>substrate</name>
    </ligand>
</feature>
<dbReference type="FunFam" id="3.40.50.1240:FF:000003">
    <property type="entry name" value="2,3-bisphosphoglycerate-dependent phosphoglycerate mutase"/>
    <property type="match status" value="1"/>
</dbReference>
<evidence type="ECO:0000313" key="11">
    <source>
        <dbReference type="Proteomes" id="UP000769157"/>
    </source>
</evidence>
<feature type="binding site" evidence="7">
    <location>
        <begin position="9"/>
        <end position="16"/>
    </location>
    <ligand>
        <name>substrate</name>
    </ligand>
</feature>
<evidence type="ECO:0000256" key="2">
    <source>
        <dbReference type="ARBA" id="ARBA00004798"/>
    </source>
</evidence>
<dbReference type="OrthoDB" id="354304at2759"/>
<evidence type="ECO:0000256" key="4">
    <source>
        <dbReference type="ARBA" id="ARBA00023152"/>
    </source>
</evidence>